<sequence>MKKILFLCLFVIAYQAISQNTSTTNPRVLKNNVRLSFLSVEMPIDEFPQLDDRMGIVGLRYQVPINNWLYAGAGFHKAITGDQGGLFTLGVELGATTRLVGNLHADANFHFAGGGGYRFLVNDGALINASAGVKYKFNDFAVGLAYNHFNFYTGEIEDNAVSIFVDVPSLFKVSDYKDAGKQYDLNLDNELWNEPAVKTVLMGRLDVLHTMGDSKDDRGNDLQRNLYSAGFEYQKYLKSNTYLYVRTDAIYKGLRAGYMDIFLGGGYNIVDTNYLNLFTKFAIGAGGGRVFPEGGLTIWPEAGLDLKLHSKIYLTGRGGYYRALDGDLEAYTYGVGLKYVNLVGGSRSPDNSSNIKTKSQGIRVELQNQTYLDIAKTDSPNGLEEVDLQLLAVKFNFDLSPYVYLTGETGFAYAGESGGYAHGMGGLGFYSPSFFNDKARFYGEFLGGAAGGAGVDTGEGIVMRPTIGLLYVLDPNLSLVVSGGRFIALDGDTNSTNFNIGLSFNFSSLWQR</sequence>
<organism evidence="2 3">
    <name type="scientific">Nonlabens ponticola</name>
    <dbReference type="NCBI Taxonomy" id="2496866"/>
    <lineage>
        <taxon>Bacteria</taxon>
        <taxon>Pseudomonadati</taxon>
        <taxon>Bacteroidota</taxon>
        <taxon>Flavobacteriia</taxon>
        <taxon>Flavobacteriales</taxon>
        <taxon>Flavobacteriaceae</taxon>
        <taxon>Nonlabens</taxon>
    </lineage>
</organism>
<protein>
    <recommendedName>
        <fullName evidence="4">Bacterial surface antigen (D15) domain-containing protein</fullName>
    </recommendedName>
</protein>
<gene>
    <name evidence="2" type="ORF">EJ995_01470</name>
</gene>
<evidence type="ECO:0000313" key="3">
    <source>
        <dbReference type="Proteomes" id="UP000279600"/>
    </source>
</evidence>
<evidence type="ECO:0000256" key="1">
    <source>
        <dbReference type="SAM" id="SignalP"/>
    </source>
</evidence>
<evidence type="ECO:0000313" key="2">
    <source>
        <dbReference type="EMBL" id="AZQ42968.1"/>
    </source>
</evidence>
<dbReference type="EMBL" id="CP034549">
    <property type="protein sequence ID" value="AZQ42968.1"/>
    <property type="molecule type" value="Genomic_DNA"/>
</dbReference>
<accession>A0A3S9MUX3</accession>
<reference evidence="2 3" key="1">
    <citation type="submission" date="2018-12" db="EMBL/GenBank/DDBJ databases">
        <title>Complete genome of Nonlabens sp. MJ115.</title>
        <authorList>
            <person name="Choi H.S."/>
            <person name="Jung J."/>
        </authorList>
    </citation>
    <scope>NUCLEOTIDE SEQUENCE [LARGE SCALE GENOMIC DNA]</scope>
    <source>
        <strain evidence="2 3">MJ115</strain>
    </source>
</reference>
<proteinExistence type="predicted"/>
<dbReference type="OrthoDB" id="1195661at2"/>
<keyword evidence="3" id="KW-1185">Reference proteome</keyword>
<keyword evidence="1" id="KW-0732">Signal</keyword>
<evidence type="ECO:0008006" key="4">
    <source>
        <dbReference type="Google" id="ProtNLM"/>
    </source>
</evidence>
<name>A0A3S9MUX3_9FLAO</name>
<dbReference type="Proteomes" id="UP000279600">
    <property type="component" value="Chromosome"/>
</dbReference>
<dbReference type="AlphaFoldDB" id="A0A3S9MUX3"/>
<dbReference type="KEGG" id="noj:EJ995_01470"/>
<dbReference type="RefSeq" id="WP_126444920.1">
    <property type="nucleotide sequence ID" value="NZ_CP034549.1"/>
</dbReference>
<feature type="signal peptide" evidence="1">
    <location>
        <begin position="1"/>
        <end position="18"/>
    </location>
</feature>
<feature type="chain" id="PRO_5018971706" description="Bacterial surface antigen (D15) domain-containing protein" evidence="1">
    <location>
        <begin position="19"/>
        <end position="512"/>
    </location>
</feature>